<proteinExistence type="predicted"/>
<evidence type="ECO:0000313" key="6">
    <source>
        <dbReference type="Proteomes" id="UP001221338"/>
    </source>
</evidence>
<evidence type="ECO:0000313" key="4">
    <source>
        <dbReference type="Proteomes" id="UP000194422"/>
    </source>
</evidence>
<dbReference type="AlphaFoldDB" id="A0A5M9GNT1"/>
<protein>
    <submittedName>
        <fullName evidence="1">Uncharacterized protein</fullName>
    </submittedName>
</protein>
<keyword evidence="6" id="KW-1185">Reference proteome</keyword>
<comment type="caution">
    <text evidence="1">The sequence shown here is derived from an EMBL/GenBank/DDBJ whole genome shotgun (WGS) entry which is preliminary data.</text>
</comment>
<dbReference type="Proteomes" id="UP000194422">
    <property type="component" value="Unassembled WGS sequence"/>
</dbReference>
<dbReference type="Proteomes" id="UP000325411">
    <property type="component" value="Unassembled WGS sequence"/>
</dbReference>
<name>A0A5M9GNT1_9BACI</name>
<dbReference type="EMBL" id="JARPRV010000019">
    <property type="protein sequence ID" value="MDG0944038.1"/>
    <property type="molecule type" value="Genomic_DNA"/>
</dbReference>
<reference evidence="1 5" key="2">
    <citation type="submission" date="2019-09" db="EMBL/GenBank/DDBJ databases">
        <authorList>
            <person name="Geng P."/>
            <person name="Wan X."/>
            <person name="Zhou G."/>
            <person name="Yuan Z."/>
            <person name="Hu X."/>
        </authorList>
    </citation>
    <scope>NUCLEOTIDE SEQUENCE [LARGE SCALE GENOMIC DNA]</scope>
    <source>
        <strain evidence="1 5">EFR-4</strain>
    </source>
</reference>
<dbReference type="RefSeq" id="WP_000404248.1">
    <property type="nucleotide sequence ID" value="NZ_CP040879.1"/>
</dbReference>
<accession>A0A5M9GNT1</accession>
<organism evidence="1 5">
    <name type="scientific">Bacillus paranthracis</name>
    <dbReference type="NCBI Taxonomy" id="2026186"/>
    <lineage>
        <taxon>Bacteria</taxon>
        <taxon>Bacillati</taxon>
        <taxon>Bacillota</taxon>
        <taxon>Bacilli</taxon>
        <taxon>Bacillales</taxon>
        <taxon>Bacillaceae</taxon>
        <taxon>Bacillus</taxon>
        <taxon>Bacillus cereus group</taxon>
    </lineage>
</organism>
<evidence type="ECO:0000313" key="2">
    <source>
        <dbReference type="EMBL" id="MDG0944038.1"/>
    </source>
</evidence>
<evidence type="ECO:0000313" key="5">
    <source>
        <dbReference type="Proteomes" id="UP000325411"/>
    </source>
</evidence>
<dbReference type="EMBL" id="FWYW01000024">
    <property type="protein sequence ID" value="SMD60173.1"/>
    <property type="molecule type" value="Genomic_DNA"/>
</dbReference>
<evidence type="ECO:0000313" key="1">
    <source>
        <dbReference type="EMBL" id="KAA8474454.1"/>
    </source>
</evidence>
<reference evidence="2 6" key="3">
    <citation type="submission" date="2023-03" db="EMBL/GenBank/DDBJ databases">
        <title>Genetic diversity of Bacillus cereus sensu lato isolates from Slovenia.</title>
        <authorList>
            <person name="Abdelli M."/>
        </authorList>
    </citation>
    <scope>NUCLEOTIDE SEQUENCE [LARGE SCALE GENOMIC DNA]</scope>
    <source>
        <strain evidence="2 6">SIBC61B</strain>
    </source>
</reference>
<dbReference type="EMBL" id="VXCE01000027">
    <property type="protein sequence ID" value="KAA8474454.1"/>
    <property type="molecule type" value="Genomic_DNA"/>
</dbReference>
<reference evidence="3 4" key="1">
    <citation type="submission" date="2017-04" db="EMBL/GenBank/DDBJ databases">
        <authorList>
            <person name="Criscuolo A."/>
        </authorList>
    </citation>
    <scope>NUCLEOTIDE SEQUENCE [LARGE SCALE GENOMIC DNA]</scope>
    <source>
        <strain evidence="3">16-00174</strain>
    </source>
</reference>
<dbReference type="Proteomes" id="UP001221338">
    <property type="component" value="Unassembled WGS sequence"/>
</dbReference>
<evidence type="ECO:0000313" key="3">
    <source>
        <dbReference type="EMBL" id="SMD60173.1"/>
    </source>
</evidence>
<sequence>MEILGLDTRALEILGALEYTNLHNKLIEYPENKIYECKEIKEILQSLPKEKQVQVLENQAYFEAVGFLPSHPLFEANLSTTYSLGCDPSRSLRKESSWLK</sequence>
<gene>
    <name evidence="3" type="ORF">BACERE00174_00209</name>
    <name evidence="1" type="ORF">FYW06_24360</name>
    <name evidence="2" type="ORF">P6U22_23150</name>
</gene>